<keyword evidence="1" id="KW-0472">Membrane</keyword>
<proteinExistence type="predicted"/>
<name>A0A6A5ZGP2_9PLEO</name>
<sequence length="716" mass="81281">MAQLFQNPYVMEGYREGVWRDHETGKYYITLSEGRATMLSNVLAVALSLVLSWLFVYVKLAAKSLDHWIQRRGQGSGLLRYRDEQEHQQEGQEEQLLSLQDDPASIELSVLPPSHGQHQNSVPQHASERVGQIIAQGTSEQNTAAALFKEWRFVVLSPRCHLPPETPGFLSRLSQRIKDIKQNVRDAHWTTVILTFLFTAFCCLFIAWQAIAISTGKIIGTSLVRTTHPQAGAWFPEVLDPFHMSNMSIVTAVNDLYTLMAVKSVAYEESCYSGKGREEECSLFHSTKLNFTEHRNATCPFKDDMCLHGAKSAYELETGFLDAKLLGINFRDTCRFRIRKVCSPVVADERYVKLHEIDNSGNRKVEYHYGDGWGIMQDGDKTFEETVHKTGSVPEGPADYVIREIKGETLQLPGSKSPRQWRQELYVDHSRVTLYFVRPVNLQYTRQSHDPIFPATVVSSRMQYGDLLYASPFQRSTILGCADSIEIQDPVSSDVWYPRYQNMSQLMSKGWQNPSVLASLRIINASYLTPEYFESRYSTPVEHFDARKRILNFYSSPLSEDPPQWQLESRKIFQTQLASMQYRTIAIGQGIGHDLPKARNLLADSIAGQAAINARGIILRPVPGYKNIKFAEFMGFVSLIAGVTIITVEIRVSTRIDGRPVTKPILLPILVAKSSIVWWKTKGRPYLVELRDDASQLDLNRLVQKFDAVADKLKLK</sequence>
<feature type="transmembrane region" description="Helical" evidence="1">
    <location>
        <begin position="42"/>
        <end position="62"/>
    </location>
</feature>
<accession>A0A6A5ZGP2</accession>
<dbReference type="EMBL" id="ML977316">
    <property type="protein sequence ID" value="KAF2118662.1"/>
    <property type="molecule type" value="Genomic_DNA"/>
</dbReference>
<evidence type="ECO:0000256" key="1">
    <source>
        <dbReference type="SAM" id="Phobius"/>
    </source>
</evidence>
<feature type="transmembrane region" description="Helical" evidence="1">
    <location>
        <begin position="187"/>
        <end position="208"/>
    </location>
</feature>
<dbReference type="AlphaFoldDB" id="A0A6A5ZGP2"/>
<keyword evidence="1" id="KW-1133">Transmembrane helix</keyword>
<keyword evidence="1" id="KW-0812">Transmembrane</keyword>
<keyword evidence="3" id="KW-1185">Reference proteome</keyword>
<reference evidence="2" key="1">
    <citation type="journal article" date="2020" name="Stud. Mycol.">
        <title>101 Dothideomycetes genomes: a test case for predicting lifestyles and emergence of pathogens.</title>
        <authorList>
            <person name="Haridas S."/>
            <person name="Albert R."/>
            <person name="Binder M."/>
            <person name="Bloem J."/>
            <person name="Labutti K."/>
            <person name="Salamov A."/>
            <person name="Andreopoulos B."/>
            <person name="Baker S."/>
            <person name="Barry K."/>
            <person name="Bills G."/>
            <person name="Bluhm B."/>
            <person name="Cannon C."/>
            <person name="Castanera R."/>
            <person name="Culley D."/>
            <person name="Daum C."/>
            <person name="Ezra D."/>
            <person name="Gonzalez J."/>
            <person name="Henrissat B."/>
            <person name="Kuo A."/>
            <person name="Liang C."/>
            <person name="Lipzen A."/>
            <person name="Lutzoni F."/>
            <person name="Magnuson J."/>
            <person name="Mondo S."/>
            <person name="Nolan M."/>
            <person name="Ohm R."/>
            <person name="Pangilinan J."/>
            <person name="Park H.-J."/>
            <person name="Ramirez L."/>
            <person name="Alfaro M."/>
            <person name="Sun H."/>
            <person name="Tritt A."/>
            <person name="Yoshinaga Y."/>
            <person name="Zwiers L.-H."/>
            <person name="Turgeon B."/>
            <person name="Goodwin S."/>
            <person name="Spatafora J."/>
            <person name="Crous P."/>
            <person name="Grigoriev I."/>
        </authorList>
    </citation>
    <scope>NUCLEOTIDE SEQUENCE</scope>
    <source>
        <strain evidence="2">CBS 627.86</strain>
    </source>
</reference>
<dbReference type="Proteomes" id="UP000799770">
    <property type="component" value="Unassembled WGS sequence"/>
</dbReference>
<evidence type="ECO:0000313" key="3">
    <source>
        <dbReference type="Proteomes" id="UP000799770"/>
    </source>
</evidence>
<organism evidence="2 3">
    <name type="scientific">Lophiotrema nucula</name>
    <dbReference type="NCBI Taxonomy" id="690887"/>
    <lineage>
        <taxon>Eukaryota</taxon>
        <taxon>Fungi</taxon>
        <taxon>Dikarya</taxon>
        <taxon>Ascomycota</taxon>
        <taxon>Pezizomycotina</taxon>
        <taxon>Dothideomycetes</taxon>
        <taxon>Pleosporomycetidae</taxon>
        <taxon>Pleosporales</taxon>
        <taxon>Lophiotremataceae</taxon>
        <taxon>Lophiotrema</taxon>
    </lineage>
</organism>
<evidence type="ECO:0000313" key="2">
    <source>
        <dbReference type="EMBL" id="KAF2118662.1"/>
    </source>
</evidence>
<gene>
    <name evidence="2" type="ORF">BDV96DRAFT_596512</name>
</gene>
<dbReference type="OrthoDB" id="3540210at2759"/>
<protein>
    <submittedName>
        <fullName evidence="2">Uncharacterized protein</fullName>
    </submittedName>
</protein>